<evidence type="ECO:0000313" key="10">
    <source>
        <dbReference type="Proteomes" id="UP000800036"/>
    </source>
</evidence>
<organism evidence="9 10">
    <name type="scientific">Bimuria novae-zelandiae CBS 107.79</name>
    <dbReference type="NCBI Taxonomy" id="1447943"/>
    <lineage>
        <taxon>Eukaryota</taxon>
        <taxon>Fungi</taxon>
        <taxon>Dikarya</taxon>
        <taxon>Ascomycota</taxon>
        <taxon>Pezizomycotina</taxon>
        <taxon>Dothideomycetes</taxon>
        <taxon>Pleosporomycetidae</taxon>
        <taxon>Pleosporales</taxon>
        <taxon>Massarineae</taxon>
        <taxon>Didymosphaeriaceae</taxon>
        <taxon>Bimuria</taxon>
    </lineage>
</organism>
<dbReference type="Proteomes" id="UP000800036">
    <property type="component" value="Unassembled WGS sequence"/>
</dbReference>
<proteinExistence type="inferred from homology"/>
<dbReference type="OrthoDB" id="6039950at2759"/>
<feature type="domain" description="Glycoside hydrolase family 29 N-terminal" evidence="7">
    <location>
        <begin position="318"/>
        <end position="683"/>
    </location>
</feature>
<dbReference type="InterPro" id="IPR000933">
    <property type="entry name" value="Glyco_hydro_29"/>
</dbReference>
<dbReference type="GO" id="GO:0016139">
    <property type="term" value="P:glycoside catabolic process"/>
    <property type="evidence" value="ECO:0007669"/>
    <property type="project" value="TreeGrafter"/>
</dbReference>
<protein>
    <recommendedName>
        <fullName evidence="3">alpha-L-fucosidase</fullName>
        <ecNumber evidence="3">3.2.1.51</ecNumber>
    </recommendedName>
</protein>
<dbReference type="Gene3D" id="2.60.40.1180">
    <property type="entry name" value="Golgi alpha-mannosidase II"/>
    <property type="match status" value="1"/>
</dbReference>
<dbReference type="AlphaFoldDB" id="A0A6A5V5W3"/>
<dbReference type="SMART" id="SM00812">
    <property type="entry name" value="Alpha_L_fucos"/>
    <property type="match status" value="1"/>
</dbReference>
<keyword evidence="4" id="KW-0732">Signal</keyword>
<dbReference type="Pfam" id="PF16757">
    <property type="entry name" value="Fucosidase_C"/>
    <property type="match status" value="1"/>
</dbReference>
<name>A0A6A5V5W3_9PLEO</name>
<dbReference type="EC" id="3.2.1.51" evidence="3"/>
<dbReference type="PRINTS" id="PR00741">
    <property type="entry name" value="GLHYDRLASE29"/>
</dbReference>
<dbReference type="GO" id="GO:0004560">
    <property type="term" value="F:alpha-L-fucosidase activity"/>
    <property type="evidence" value="ECO:0007669"/>
    <property type="project" value="UniProtKB-EC"/>
</dbReference>
<evidence type="ECO:0000256" key="1">
    <source>
        <dbReference type="ARBA" id="ARBA00004071"/>
    </source>
</evidence>
<evidence type="ECO:0000256" key="6">
    <source>
        <dbReference type="ARBA" id="ARBA00023295"/>
    </source>
</evidence>
<evidence type="ECO:0000259" key="8">
    <source>
        <dbReference type="Pfam" id="PF16757"/>
    </source>
</evidence>
<evidence type="ECO:0000313" key="9">
    <source>
        <dbReference type="EMBL" id="KAF1972248.1"/>
    </source>
</evidence>
<reference evidence="9" key="1">
    <citation type="journal article" date="2020" name="Stud. Mycol.">
        <title>101 Dothideomycetes genomes: a test case for predicting lifestyles and emergence of pathogens.</title>
        <authorList>
            <person name="Haridas S."/>
            <person name="Albert R."/>
            <person name="Binder M."/>
            <person name="Bloem J."/>
            <person name="Labutti K."/>
            <person name="Salamov A."/>
            <person name="Andreopoulos B."/>
            <person name="Baker S."/>
            <person name="Barry K."/>
            <person name="Bills G."/>
            <person name="Bluhm B."/>
            <person name="Cannon C."/>
            <person name="Castanera R."/>
            <person name="Culley D."/>
            <person name="Daum C."/>
            <person name="Ezra D."/>
            <person name="Gonzalez J."/>
            <person name="Henrissat B."/>
            <person name="Kuo A."/>
            <person name="Liang C."/>
            <person name="Lipzen A."/>
            <person name="Lutzoni F."/>
            <person name="Magnuson J."/>
            <person name="Mondo S."/>
            <person name="Nolan M."/>
            <person name="Ohm R."/>
            <person name="Pangilinan J."/>
            <person name="Park H.-J."/>
            <person name="Ramirez L."/>
            <person name="Alfaro M."/>
            <person name="Sun H."/>
            <person name="Tritt A."/>
            <person name="Yoshinaga Y."/>
            <person name="Zwiers L.-H."/>
            <person name="Turgeon B."/>
            <person name="Goodwin S."/>
            <person name="Spatafora J."/>
            <person name="Crous P."/>
            <person name="Grigoriev I."/>
        </authorList>
    </citation>
    <scope>NUCLEOTIDE SEQUENCE</scope>
    <source>
        <strain evidence="9">CBS 107.79</strain>
    </source>
</reference>
<dbReference type="InterPro" id="IPR057739">
    <property type="entry name" value="Glyco_hydro_29_N"/>
</dbReference>
<evidence type="ECO:0000256" key="2">
    <source>
        <dbReference type="ARBA" id="ARBA00007951"/>
    </source>
</evidence>
<dbReference type="InterPro" id="IPR013780">
    <property type="entry name" value="Glyco_hydro_b"/>
</dbReference>
<sequence length="785" mass="87613">MGDICRWIFAIACYVGSGAVARSIPLDIEPFFNNQAFGTYPGESSYDALNQSYPASASYSAGNATYVSSSGITYNAPGYHGPSTPDNIICSGQKISLSKPTSAFALSVLHSSDVRKKTILGNITFTYSDNTSSTAELRSEPWWSFLAINRGEIVYPSFYTANSTNFNSSHIFELEATLVPGKQLTAITLPNTTNATTGRIHVFAASLWETDDGAGVGAQSVKPTQKWIDHGGNRSQVVEVIVNNAGAECVHGEGLTVSIEGSEVRTVEAGRIKRLCPGDQQSIAVAVTGSGRCAARVKLAYQNSTTVSTFHDLEFGPTNWTNSNENLARHESPQWFDDAKFGIFIHWGPYSVPAWGNSTPYESYAEWFWWYTTHPEGDKSGFRDYRLRTFGPELNYDDFFANFTAAHYEPKEWVDLIADAGAKYFVITTKHHDGFALFDADNTTNRTSLHYGPRRDIVKELFDASKIHHPDLKRGTYFSLPEWFNPSWGKYGFAQYGPERPDGTTHPGIIARNPFTHEIEPYTGYIPVNDFIEDVMVPQMNILAYEYETEIIWCDAGASNGTADFASKWWNWARGQGRDVAINSRCGTAEVNDFDTPEYATFATAQRRKWESNQGMDPYSYGYNRATLDSEYMNATTLITTLIDMVSKNGNLLLNIGPRADGSIPQVEIDNLREAGSWITAHDEAIFNTTYWFQRAEVRNNETNVRFTQNNDALYITSLEKPQDGKLVVEAPFPILEGDKISLLGSGSGEELDWEFDGYVLTVFLEEEILEGREHAWVFKIEYLA</sequence>
<dbReference type="Pfam" id="PF01120">
    <property type="entry name" value="Alpha_L_fucos"/>
    <property type="match status" value="1"/>
</dbReference>
<feature type="domain" description="Alpha-L-fucosidase C-terminal" evidence="8">
    <location>
        <begin position="702"/>
        <end position="782"/>
    </location>
</feature>
<evidence type="ECO:0000256" key="4">
    <source>
        <dbReference type="ARBA" id="ARBA00022729"/>
    </source>
</evidence>
<keyword evidence="5" id="KW-0378">Hydrolase</keyword>
<dbReference type="SUPFAM" id="SSF51445">
    <property type="entry name" value="(Trans)glycosidases"/>
    <property type="match status" value="1"/>
</dbReference>
<dbReference type="PANTHER" id="PTHR10030">
    <property type="entry name" value="ALPHA-L-FUCOSIDASE"/>
    <property type="match status" value="1"/>
</dbReference>
<dbReference type="Gene3D" id="3.20.20.80">
    <property type="entry name" value="Glycosidases"/>
    <property type="match status" value="1"/>
</dbReference>
<evidence type="ECO:0000256" key="3">
    <source>
        <dbReference type="ARBA" id="ARBA00012662"/>
    </source>
</evidence>
<comment type="function">
    <text evidence="1">Alpha-L-fucosidase is responsible for hydrolyzing the alpha-1,6-linked fucose joined to the reducing-end N-acetylglucosamine of the carbohydrate moieties of glycoproteins.</text>
</comment>
<dbReference type="PANTHER" id="PTHR10030:SF37">
    <property type="entry name" value="ALPHA-L-FUCOSIDASE-RELATED"/>
    <property type="match status" value="1"/>
</dbReference>
<dbReference type="EMBL" id="ML976688">
    <property type="protein sequence ID" value="KAF1972248.1"/>
    <property type="molecule type" value="Genomic_DNA"/>
</dbReference>
<dbReference type="GO" id="GO:0006004">
    <property type="term" value="P:fucose metabolic process"/>
    <property type="evidence" value="ECO:0007669"/>
    <property type="project" value="InterPro"/>
</dbReference>
<dbReference type="InterPro" id="IPR017853">
    <property type="entry name" value="GH"/>
</dbReference>
<dbReference type="InterPro" id="IPR031919">
    <property type="entry name" value="Fucosidase_C"/>
</dbReference>
<accession>A0A6A5V5W3</accession>
<dbReference type="InterPro" id="IPR016286">
    <property type="entry name" value="FUC_metazoa-typ"/>
</dbReference>
<gene>
    <name evidence="9" type="ORF">BU23DRAFT_590194</name>
</gene>
<keyword evidence="10" id="KW-1185">Reference proteome</keyword>
<evidence type="ECO:0000256" key="5">
    <source>
        <dbReference type="ARBA" id="ARBA00022801"/>
    </source>
</evidence>
<evidence type="ECO:0000259" key="7">
    <source>
        <dbReference type="Pfam" id="PF01120"/>
    </source>
</evidence>
<comment type="similarity">
    <text evidence="2">Belongs to the glycosyl hydrolase 29 family.</text>
</comment>
<keyword evidence="6" id="KW-0326">Glycosidase</keyword>